<dbReference type="AlphaFoldDB" id="A0A9W4U4T2"/>
<reference evidence="2" key="1">
    <citation type="submission" date="2023-01" db="EMBL/GenBank/DDBJ databases">
        <authorList>
            <person name="Van Ghelder C."/>
            <person name="Rancurel C."/>
        </authorList>
    </citation>
    <scope>NUCLEOTIDE SEQUENCE</scope>
    <source>
        <strain evidence="2">CNCM I-4278</strain>
    </source>
</reference>
<dbReference type="EMBL" id="CAOQHR010000002">
    <property type="protein sequence ID" value="CAI6302803.1"/>
    <property type="molecule type" value="Genomic_DNA"/>
</dbReference>
<evidence type="ECO:0000256" key="1">
    <source>
        <dbReference type="SAM" id="MobiDB-lite"/>
    </source>
</evidence>
<sequence length="474" mass="51482">MPSAMKASTGSSHVPKEKKAHKRKKRSKRSRAIFSCTHVTMERISAGSHAHCSLCGRVPSIGFLYECRQDWDFGSPYQGIHPEKTLEEVGPKSKTRQELERIGLSESIIIAAECGQYTDAQLNHLKKLKLSLNESVSSISQAYGSTDAGKQMATTDGAASTTYAPDPIQCHFRACHNCRPYYSIRTYTSFDAAFANELKPITPSESAILPTKSAKILGGITIDSSSPLLPPFNPSPSLPPTVVHGGSNTATSRPASESGSILTFRTTQTDIDNINSARHNRRRFYSLGHSSSNYIVRDISNSPLLQGLKAAFQNAFRSSRDSSSSGSNITLPMPRTGTARQLGNDSPVGEFDMRALRRVQSQAEGHESRYTMDMAPFQGGARAGYGHELTPAFRDRDGVEPNDDDDLTMYSNASKGDAIEVDGGVAFTEEAVETQTPDVIIDTLLPSFASPLFEDPSAGPENEEIDFESIMAQA</sequence>
<comment type="caution">
    <text evidence="2">The sequence shown here is derived from an EMBL/GenBank/DDBJ whole genome shotgun (WGS) entry which is preliminary data.</text>
</comment>
<feature type="region of interest" description="Disordered" evidence="1">
    <location>
        <begin position="318"/>
        <end position="347"/>
    </location>
</feature>
<evidence type="ECO:0000313" key="2">
    <source>
        <dbReference type="EMBL" id="CAI6302803.1"/>
    </source>
</evidence>
<gene>
    <name evidence="2" type="ORF">PDIGIT_LOCUS2902</name>
</gene>
<accession>A0A9W4U4T2</accession>
<feature type="compositionally biased region" description="Basic residues" evidence="1">
    <location>
        <begin position="16"/>
        <end position="30"/>
    </location>
</feature>
<feature type="compositionally biased region" description="Polar residues" evidence="1">
    <location>
        <begin position="1"/>
        <end position="12"/>
    </location>
</feature>
<protein>
    <submittedName>
        <fullName evidence="2">Uncharacterized protein</fullName>
    </submittedName>
</protein>
<dbReference type="OrthoDB" id="4776522at2759"/>
<proteinExistence type="predicted"/>
<feature type="region of interest" description="Disordered" evidence="1">
    <location>
        <begin position="1"/>
        <end position="30"/>
    </location>
</feature>
<dbReference type="Proteomes" id="UP001152607">
    <property type="component" value="Unassembled WGS sequence"/>
</dbReference>
<evidence type="ECO:0000313" key="3">
    <source>
        <dbReference type="Proteomes" id="UP001152607"/>
    </source>
</evidence>
<keyword evidence="3" id="KW-1185">Reference proteome</keyword>
<organism evidence="2 3">
    <name type="scientific">Periconia digitata</name>
    <dbReference type="NCBI Taxonomy" id="1303443"/>
    <lineage>
        <taxon>Eukaryota</taxon>
        <taxon>Fungi</taxon>
        <taxon>Dikarya</taxon>
        <taxon>Ascomycota</taxon>
        <taxon>Pezizomycotina</taxon>
        <taxon>Dothideomycetes</taxon>
        <taxon>Pleosporomycetidae</taxon>
        <taxon>Pleosporales</taxon>
        <taxon>Massarineae</taxon>
        <taxon>Periconiaceae</taxon>
        <taxon>Periconia</taxon>
    </lineage>
</organism>
<name>A0A9W4U4T2_9PLEO</name>
<feature type="region of interest" description="Disordered" evidence="1">
    <location>
        <begin position="453"/>
        <end position="474"/>
    </location>
</feature>